<dbReference type="EMBL" id="JAHQIW010005669">
    <property type="protein sequence ID" value="KAJ1366816.1"/>
    <property type="molecule type" value="Genomic_DNA"/>
</dbReference>
<accession>A0AAD5WDX8</accession>
<comment type="caution">
    <text evidence="1">The sequence shown here is derived from an EMBL/GenBank/DDBJ whole genome shotgun (WGS) entry which is preliminary data.</text>
</comment>
<dbReference type="AlphaFoldDB" id="A0AAD5WDX8"/>
<keyword evidence="2" id="KW-1185">Reference proteome</keyword>
<organism evidence="1 2">
    <name type="scientific">Parelaphostrongylus tenuis</name>
    <name type="common">Meningeal worm</name>
    <dbReference type="NCBI Taxonomy" id="148309"/>
    <lineage>
        <taxon>Eukaryota</taxon>
        <taxon>Metazoa</taxon>
        <taxon>Ecdysozoa</taxon>
        <taxon>Nematoda</taxon>
        <taxon>Chromadorea</taxon>
        <taxon>Rhabditida</taxon>
        <taxon>Rhabditina</taxon>
        <taxon>Rhabditomorpha</taxon>
        <taxon>Strongyloidea</taxon>
        <taxon>Metastrongylidae</taxon>
        <taxon>Parelaphostrongylus</taxon>
    </lineage>
</organism>
<evidence type="ECO:0000313" key="2">
    <source>
        <dbReference type="Proteomes" id="UP001196413"/>
    </source>
</evidence>
<name>A0AAD5WDX8_PARTN</name>
<reference evidence="1" key="1">
    <citation type="submission" date="2021-06" db="EMBL/GenBank/DDBJ databases">
        <title>Parelaphostrongylus tenuis whole genome reference sequence.</title>
        <authorList>
            <person name="Garwood T.J."/>
            <person name="Larsen P.A."/>
            <person name="Fountain-Jones N.M."/>
            <person name="Garbe J.R."/>
            <person name="Macchietto M.G."/>
            <person name="Kania S.A."/>
            <person name="Gerhold R.W."/>
            <person name="Richards J.E."/>
            <person name="Wolf T.M."/>
        </authorList>
    </citation>
    <scope>NUCLEOTIDE SEQUENCE</scope>
    <source>
        <strain evidence="1">MNPRO001-30</strain>
        <tissue evidence="1">Meninges</tissue>
    </source>
</reference>
<evidence type="ECO:0000313" key="1">
    <source>
        <dbReference type="EMBL" id="KAJ1366816.1"/>
    </source>
</evidence>
<sequence>MVGLSNCSQYNPLSFSRYGAILLNVSPAGPAPPVGHKLNIMVSVRLEKSAEKAIISQSATSWQSHVGDACRDYAPENSNNSSQLPLTSDAIRIVHDQLGKVYIAEASLLKNLEECNNPLDLEHVIDGLNRLRVVEMEIQRLLLTQYELLRNAQTTFKSMLRPEDLYQVAKAKGISFLFCFA</sequence>
<gene>
    <name evidence="1" type="ORF">KIN20_027584</name>
</gene>
<dbReference type="Proteomes" id="UP001196413">
    <property type="component" value="Unassembled WGS sequence"/>
</dbReference>
<protein>
    <submittedName>
        <fullName evidence="1">Uncharacterized protein</fullName>
    </submittedName>
</protein>
<proteinExistence type="predicted"/>